<dbReference type="AlphaFoldDB" id="A0A3A5K6X0"/>
<name>A0A3A5K6X0_9HYPH</name>
<dbReference type="EMBL" id="QZWZ01000069">
    <property type="protein sequence ID" value="RJT26620.1"/>
    <property type="molecule type" value="Genomic_DNA"/>
</dbReference>
<evidence type="ECO:0000313" key="1">
    <source>
        <dbReference type="EMBL" id="RJT26620.1"/>
    </source>
</evidence>
<protein>
    <submittedName>
        <fullName evidence="1">Uncharacterized protein</fullName>
    </submittedName>
</protein>
<dbReference type="OrthoDB" id="8091579at2"/>
<sequence length="101" mass="11415">MSEKPEAWWRAPPEHAERVERNRQEFMAKFGDFEAAASDGFWLGSSPDGQHLALQFTRPDGSVERIAIYWENVDAFFTELAGAIEYMGKRQLAHVEAKGAA</sequence>
<organism evidence="1 2">
    <name type="scientific">Mesorhizobium waimense</name>
    <dbReference type="NCBI Taxonomy" id="1300307"/>
    <lineage>
        <taxon>Bacteria</taxon>
        <taxon>Pseudomonadati</taxon>
        <taxon>Pseudomonadota</taxon>
        <taxon>Alphaproteobacteria</taxon>
        <taxon>Hyphomicrobiales</taxon>
        <taxon>Phyllobacteriaceae</taxon>
        <taxon>Mesorhizobium</taxon>
    </lineage>
</organism>
<dbReference type="RefSeq" id="WP_120019067.1">
    <property type="nucleotide sequence ID" value="NZ_QZWZ01000069.1"/>
</dbReference>
<reference evidence="1 2" key="1">
    <citation type="submission" date="2018-09" db="EMBL/GenBank/DDBJ databases">
        <title>Mesorhizobium carmichaelinearum sp. nov. isolated from Carmichaelinea spp. root nodules in New Zealand.</title>
        <authorList>
            <person name="De Meyer S.E."/>
        </authorList>
    </citation>
    <scope>NUCLEOTIDE SEQUENCE [LARGE SCALE GENOMIC DNA]</scope>
    <source>
        <strain evidence="1 2">ICMP19557</strain>
    </source>
</reference>
<gene>
    <name evidence="1" type="ORF">D3227_37135</name>
</gene>
<accession>A0A3A5K6X0</accession>
<comment type="caution">
    <text evidence="1">The sequence shown here is derived from an EMBL/GenBank/DDBJ whole genome shotgun (WGS) entry which is preliminary data.</text>
</comment>
<evidence type="ECO:0000313" key="2">
    <source>
        <dbReference type="Proteomes" id="UP000272706"/>
    </source>
</evidence>
<proteinExistence type="predicted"/>
<dbReference type="Proteomes" id="UP000272706">
    <property type="component" value="Unassembled WGS sequence"/>
</dbReference>
<keyword evidence="2" id="KW-1185">Reference proteome</keyword>